<feature type="transmembrane region" description="Helical" evidence="5">
    <location>
        <begin position="229"/>
        <end position="255"/>
    </location>
</feature>
<dbReference type="PANTHER" id="PTHR23294">
    <property type="entry name" value="ET TRANSLATION PRODUCT-RELATED"/>
    <property type="match status" value="1"/>
</dbReference>
<dbReference type="AlphaFoldDB" id="A0A854Q871"/>
<reference evidence="6 7" key="1">
    <citation type="submission" date="2017-06" db="EMBL/GenBank/DDBJ databases">
        <title>Global population genomics of the pathogenic fungus Cryptococcus neoformans var. grubii.</title>
        <authorList>
            <person name="Cuomo C."/>
            <person name="Litvintseva A."/>
            <person name="Chen Y."/>
            <person name="Young S."/>
            <person name="Zeng Q."/>
            <person name="Chapman S."/>
            <person name="Gujja S."/>
            <person name="Saif S."/>
            <person name="Birren B."/>
        </authorList>
    </citation>
    <scope>NUCLEOTIDE SEQUENCE [LARGE SCALE GENOMIC DNA]</scope>
    <source>
        <strain evidence="6 7">Tu259-1</strain>
    </source>
</reference>
<proteinExistence type="predicted"/>
<keyword evidence="2 5" id="KW-0812">Transmembrane</keyword>
<evidence type="ECO:0000256" key="2">
    <source>
        <dbReference type="ARBA" id="ARBA00022692"/>
    </source>
</evidence>
<dbReference type="Proteomes" id="UP000199727">
    <property type="component" value="Unassembled WGS sequence"/>
</dbReference>
<evidence type="ECO:0000256" key="1">
    <source>
        <dbReference type="ARBA" id="ARBA00004141"/>
    </source>
</evidence>
<dbReference type="PANTHER" id="PTHR23294:SF17">
    <property type="entry name" value="DUF895 DOMAIN MEMBRANE PROTEIN"/>
    <property type="match status" value="1"/>
</dbReference>
<feature type="transmembrane region" description="Helical" evidence="5">
    <location>
        <begin position="141"/>
        <end position="160"/>
    </location>
</feature>
<evidence type="ECO:0000256" key="3">
    <source>
        <dbReference type="ARBA" id="ARBA00022989"/>
    </source>
</evidence>
<protein>
    <recommendedName>
        <fullName evidence="8">DUF895 domain membrane protein</fullName>
    </recommendedName>
</protein>
<feature type="transmembrane region" description="Helical" evidence="5">
    <location>
        <begin position="172"/>
        <end position="193"/>
    </location>
</feature>
<feature type="transmembrane region" description="Helical" evidence="5">
    <location>
        <begin position="53"/>
        <end position="71"/>
    </location>
</feature>
<feature type="transmembrane region" description="Helical" evidence="5">
    <location>
        <begin position="12"/>
        <end position="33"/>
    </location>
</feature>
<accession>A0A854Q871</accession>
<name>A0A854Q871_CRYNE</name>
<sequence>MLCRRLPRYNSPWVQVLLVSFVFFTTVGMFQAIGNLGAGGTQNIKLSDTTNSVLYVLNAFVGVVAGSINNVLGPRLTLFMGALGYVVYVSALWVYQVKAVAWWLIVSGAIVGAGAGLIWAAQGAIMMSYPLEKDKGRSFSMFWAINNCGSLMGGLIALGIDISQGAVSSTATSTYIAFLAVMLCGLCLSWTLLPPGRVVRNDGSIVEIHNYVSVKEEIKGLWAAVKTPYILILVPMFFSSNYFLSYQAAFAFALFDAQTRALNAVIKSSAQILGAIVVGLLYDKVPMGRRNRGLVGIAVTSVFIIAAYGWGLSYQLKFTRSTELVKMHWNSPGFGQPIAILVLYDIGDALYQGSAYWIMGALTNDPFTLARYAGLYKAVQAAGSAISFGVDAAKTPYLNEHLSSWIMLLVCLPLAAYVIFHLEDTNYKPEEVVYVDNVNVGPEGVVMTKDEDSNKRNSLDVGISVVERADVKV</sequence>
<dbReference type="InterPro" id="IPR036259">
    <property type="entry name" value="MFS_trans_sf"/>
</dbReference>
<evidence type="ECO:0000256" key="5">
    <source>
        <dbReference type="SAM" id="Phobius"/>
    </source>
</evidence>
<dbReference type="InterPro" id="IPR010291">
    <property type="entry name" value="Ion_channel_UNC-93"/>
</dbReference>
<evidence type="ECO:0000256" key="4">
    <source>
        <dbReference type="ARBA" id="ARBA00023136"/>
    </source>
</evidence>
<feature type="transmembrane region" description="Helical" evidence="5">
    <location>
        <begin position="261"/>
        <end position="282"/>
    </location>
</feature>
<dbReference type="Gene3D" id="1.20.1250.20">
    <property type="entry name" value="MFS general substrate transporter like domains"/>
    <property type="match status" value="2"/>
</dbReference>
<evidence type="ECO:0008006" key="8">
    <source>
        <dbReference type="Google" id="ProtNLM"/>
    </source>
</evidence>
<dbReference type="SUPFAM" id="SSF103473">
    <property type="entry name" value="MFS general substrate transporter"/>
    <property type="match status" value="1"/>
</dbReference>
<dbReference type="GO" id="GO:0016020">
    <property type="term" value="C:membrane"/>
    <property type="evidence" value="ECO:0007669"/>
    <property type="project" value="UniProtKB-SubCell"/>
</dbReference>
<feature type="transmembrane region" description="Helical" evidence="5">
    <location>
        <begin position="294"/>
        <end position="311"/>
    </location>
</feature>
<organism evidence="6 7">
    <name type="scientific">Cryptococcus neoformans Tu259-1</name>
    <dbReference type="NCBI Taxonomy" id="1230072"/>
    <lineage>
        <taxon>Eukaryota</taxon>
        <taxon>Fungi</taxon>
        <taxon>Dikarya</taxon>
        <taxon>Basidiomycota</taxon>
        <taxon>Agaricomycotina</taxon>
        <taxon>Tremellomycetes</taxon>
        <taxon>Tremellales</taxon>
        <taxon>Cryptococcaceae</taxon>
        <taxon>Cryptococcus</taxon>
        <taxon>Cryptococcus neoformans species complex</taxon>
    </lineage>
</organism>
<dbReference type="EMBL" id="AMKT01000069">
    <property type="protein sequence ID" value="OXG15735.1"/>
    <property type="molecule type" value="Genomic_DNA"/>
</dbReference>
<gene>
    <name evidence="6" type="ORF">C361_05174</name>
</gene>
<dbReference type="Pfam" id="PF05978">
    <property type="entry name" value="UNC-93"/>
    <property type="match status" value="1"/>
</dbReference>
<evidence type="ECO:0000313" key="6">
    <source>
        <dbReference type="EMBL" id="OXG15735.1"/>
    </source>
</evidence>
<feature type="transmembrane region" description="Helical" evidence="5">
    <location>
        <begin position="402"/>
        <end position="420"/>
    </location>
</feature>
<dbReference type="InterPro" id="IPR051617">
    <property type="entry name" value="UNC-93-like_regulator"/>
</dbReference>
<feature type="transmembrane region" description="Helical" evidence="5">
    <location>
        <begin position="78"/>
        <end position="95"/>
    </location>
</feature>
<comment type="subcellular location">
    <subcellularLocation>
        <location evidence="1">Membrane</location>
        <topology evidence="1">Multi-pass membrane protein</topology>
    </subcellularLocation>
</comment>
<evidence type="ECO:0000313" key="7">
    <source>
        <dbReference type="Proteomes" id="UP000199727"/>
    </source>
</evidence>
<comment type="caution">
    <text evidence="6">The sequence shown here is derived from an EMBL/GenBank/DDBJ whole genome shotgun (WGS) entry which is preliminary data.</text>
</comment>
<feature type="transmembrane region" description="Helical" evidence="5">
    <location>
        <begin position="101"/>
        <end position="120"/>
    </location>
</feature>
<keyword evidence="4 5" id="KW-0472">Membrane</keyword>
<keyword evidence="3 5" id="KW-1133">Transmembrane helix</keyword>